<keyword evidence="7" id="KW-0479">Metal-binding</keyword>
<dbReference type="GO" id="GO:0046872">
    <property type="term" value="F:metal ion binding"/>
    <property type="evidence" value="ECO:0007669"/>
    <property type="project" value="UniProtKB-KW"/>
</dbReference>
<dbReference type="Pfam" id="PF13691">
    <property type="entry name" value="Lactamase_B_4"/>
    <property type="match status" value="1"/>
</dbReference>
<accession>A0A1G4J6J2</accession>
<evidence type="ECO:0000256" key="2">
    <source>
        <dbReference type="ARBA" id="ARBA00001947"/>
    </source>
</evidence>
<keyword evidence="10" id="KW-0862">Zinc</keyword>
<dbReference type="GO" id="GO:0042781">
    <property type="term" value="F:3'-tRNA processing endoribonuclease activity"/>
    <property type="evidence" value="ECO:0007669"/>
    <property type="project" value="UniProtKB-EC"/>
</dbReference>
<dbReference type="PANTHER" id="PTHR12553:SF49">
    <property type="entry name" value="ZINC PHOSPHODIESTERASE ELAC PROTEIN 2"/>
    <property type="match status" value="1"/>
</dbReference>
<dbReference type="GO" id="GO:1990180">
    <property type="term" value="P:mitochondrial tRNA 3'-end processing"/>
    <property type="evidence" value="ECO:0007669"/>
    <property type="project" value="TreeGrafter"/>
</dbReference>
<comment type="similarity">
    <text evidence="3">Belongs to the RNase Z family.</text>
</comment>
<evidence type="ECO:0000256" key="9">
    <source>
        <dbReference type="ARBA" id="ARBA00022801"/>
    </source>
</evidence>
<evidence type="ECO:0000256" key="5">
    <source>
        <dbReference type="ARBA" id="ARBA00022694"/>
    </source>
</evidence>
<evidence type="ECO:0000256" key="8">
    <source>
        <dbReference type="ARBA" id="ARBA00022759"/>
    </source>
</evidence>
<dbReference type="InterPro" id="IPR027794">
    <property type="entry name" value="tRNase_Z_dom"/>
</dbReference>
<evidence type="ECO:0000256" key="1">
    <source>
        <dbReference type="ARBA" id="ARBA00000402"/>
    </source>
</evidence>
<evidence type="ECO:0000259" key="11">
    <source>
        <dbReference type="Pfam" id="PF13691"/>
    </source>
</evidence>
<dbReference type="OrthoDB" id="527344at2759"/>
<reference evidence="13" key="1">
    <citation type="submission" date="2016-03" db="EMBL/GenBank/DDBJ databases">
        <authorList>
            <person name="Devillers Hugo."/>
        </authorList>
    </citation>
    <scope>NUCLEOTIDE SEQUENCE [LARGE SCALE GENOMIC DNA]</scope>
</reference>
<keyword evidence="9" id="KW-0378">Hydrolase</keyword>
<evidence type="ECO:0000313" key="12">
    <source>
        <dbReference type="EMBL" id="SCU85441.1"/>
    </source>
</evidence>
<keyword evidence="6" id="KW-0540">Nuclease</keyword>
<dbReference type="GO" id="GO:0005739">
    <property type="term" value="C:mitochondrion"/>
    <property type="evidence" value="ECO:0007669"/>
    <property type="project" value="TreeGrafter"/>
</dbReference>
<name>A0A1G4J6J2_9SACH</name>
<dbReference type="EMBL" id="LT598482">
    <property type="protein sequence ID" value="SCU85441.1"/>
    <property type="molecule type" value="Genomic_DNA"/>
</dbReference>
<comment type="cofactor">
    <cofactor evidence="2">
        <name>Zn(2+)</name>
        <dbReference type="ChEBI" id="CHEBI:29105"/>
    </cofactor>
</comment>
<dbReference type="InterPro" id="IPR036866">
    <property type="entry name" value="RibonucZ/Hydroxyglut_hydro"/>
</dbReference>
<dbReference type="FunFam" id="3.60.15.10:FF:000065">
    <property type="entry name" value="Ribonuclease Z"/>
    <property type="match status" value="1"/>
</dbReference>
<proteinExistence type="inferred from homology"/>
<protein>
    <recommendedName>
        <fullName evidence="4">ribonuclease Z</fullName>
        <ecNumber evidence="4">3.1.26.11</ecNumber>
    </recommendedName>
</protein>
<keyword evidence="5" id="KW-0819">tRNA processing</keyword>
<evidence type="ECO:0000256" key="10">
    <source>
        <dbReference type="ARBA" id="ARBA00022833"/>
    </source>
</evidence>
<organism evidence="12 13">
    <name type="scientific">Lachancea meyersii CBS 8951</name>
    <dbReference type="NCBI Taxonomy" id="1266667"/>
    <lineage>
        <taxon>Eukaryota</taxon>
        <taxon>Fungi</taxon>
        <taxon>Dikarya</taxon>
        <taxon>Ascomycota</taxon>
        <taxon>Saccharomycotina</taxon>
        <taxon>Saccharomycetes</taxon>
        <taxon>Saccharomycetales</taxon>
        <taxon>Saccharomycetaceae</taxon>
        <taxon>Lachancea</taxon>
    </lineage>
</organism>
<dbReference type="PANTHER" id="PTHR12553">
    <property type="entry name" value="ZINC PHOSPHODIESTERASE ELAC PROTEIN 2"/>
    <property type="match status" value="1"/>
</dbReference>
<evidence type="ECO:0000256" key="7">
    <source>
        <dbReference type="ARBA" id="ARBA00022723"/>
    </source>
</evidence>
<dbReference type="SUPFAM" id="SSF56281">
    <property type="entry name" value="Metallo-hydrolase/oxidoreductase"/>
    <property type="match status" value="2"/>
</dbReference>
<dbReference type="AlphaFoldDB" id="A0A1G4J6J2"/>
<feature type="domain" description="tRNase Z endonuclease" evidence="11">
    <location>
        <begin position="6"/>
        <end position="68"/>
    </location>
</feature>
<dbReference type="CDD" id="cd07718">
    <property type="entry name" value="RNaseZ_ELAC1_ELAC2-C-term-like_MBL-fold"/>
    <property type="match status" value="1"/>
</dbReference>
<evidence type="ECO:0000256" key="4">
    <source>
        <dbReference type="ARBA" id="ARBA00012477"/>
    </source>
</evidence>
<sequence length="820" mass="93309">MFTLTHITHPTVDTKKPLLLLQSEHGDKFLFGQIPEGTQRTFPENKTRLSKLESIFLTGILSWESIGGLPGMILTLSDQGVKSMNLFHGKDIINFAVATWRYFVFRFGMQLKTEILADSQVYENKLMRVQSILVGSSADADESTDHSLPKGLNNALKNIVLKMFPQHEPTARHDPASDPQMNVEIPQSPNMPTQSTCYEISLKPIRGRFKVEEAMRLGVPKGQLFAQLTKGQSVTLEDGKIVEPHQVLEKQRNFAKVLILDIPSDSYLPQFRKKFENYDKSCLGAVYYFLGDDVTMSKQLVELMEDFDQENTHHFISHSKICPNSIVFKSSAITTLKLKAIQPQNYNLPLSDRVFSKEFYECFKKSLPRGTSMVQQRDQPLTSKIEGEKVHVMLQNDSVLIEPFTLGEEPLKMSCHQSFRPMPPWSTVYERHITPLKITGASYTSVVEGQGRANNFNNGTSKGKVEVITLGTGSSLPSKYRNVISTLVKVPYVLNGKPYDRNILLDAGENTLGTIKRTIPDAELPELFRNLKLIYLSHLHADHHLGIASLLSEWYKHNAANLSANIYLVIPWQYRIFLKEWLSMECHEIKDRIKFISCEHLIDGGFVRKEFKPLPFENFQTLGGPNIKKRRLECDDKSSFRDRETITQMYRDLKILTFQTCRAKHCDWAYSNSITFFTKSDTSSVFKISYSGDTRPNVEKFAKSIGQNSDLLIHEATLDNELLEDAVKKRHCTINEAIEVSNQMGAHKLILTHFSQRYPKLPQIDNNIKIDAKEYCFAFDGMIVTYDNIGGQTSKLGLLNSVFTEEQFLDDQDEIKGPSS</sequence>
<dbReference type="EC" id="3.1.26.11" evidence="4"/>
<gene>
    <name evidence="12" type="ORF">LAME_0D01354G</name>
</gene>
<dbReference type="Gene3D" id="3.60.15.10">
    <property type="entry name" value="Ribonuclease Z/Hydroxyacylglutathione hydrolase-like"/>
    <property type="match status" value="2"/>
</dbReference>
<dbReference type="Proteomes" id="UP000191144">
    <property type="component" value="Chromosome D"/>
</dbReference>
<keyword evidence="13" id="KW-1185">Reference proteome</keyword>
<dbReference type="InterPro" id="IPR047151">
    <property type="entry name" value="RNZ2-like"/>
</dbReference>
<keyword evidence="8" id="KW-0255">Endonuclease</keyword>
<comment type="catalytic activity">
    <reaction evidence="1">
        <text>Endonucleolytic cleavage of RNA, removing extra 3' nucleotides from tRNA precursor, generating 3' termini of tRNAs. A 3'-hydroxy group is left at the tRNA terminus and a 5'-phosphoryl group is left at the trailer molecule.</text>
        <dbReference type="EC" id="3.1.26.11"/>
    </reaction>
</comment>
<evidence type="ECO:0000313" key="13">
    <source>
        <dbReference type="Proteomes" id="UP000191144"/>
    </source>
</evidence>
<evidence type="ECO:0000256" key="6">
    <source>
        <dbReference type="ARBA" id="ARBA00022722"/>
    </source>
</evidence>
<evidence type="ECO:0000256" key="3">
    <source>
        <dbReference type="ARBA" id="ARBA00007823"/>
    </source>
</evidence>